<evidence type="ECO:0000313" key="10">
    <source>
        <dbReference type="Proteomes" id="UP000236434"/>
    </source>
</evidence>
<evidence type="ECO:0000313" key="9">
    <source>
        <dbReference type="EMBL" id="PNR98099.1"/>
    </source>
</evidence>
<dbReference type="PANTHER" id="PTHR34933">
    <property type="entry name" value="FLAGELLAR L-RING PROTEIN"/>
    <property type="match status" value="1"/>
</dbReference>
<comment type="function">
    <text evidence="1">Assembles around the rod to form the L-ring and probably protects the motor/basal body from shearing forces during rotation.</text>
</comment>
<keyword evidence="8" id="KW-0998">Cell outer membrane</keyword>
<dbReference type="GO" id="GO:0003774">
    <property type="term" value="F:cytoskeletal motor activity"/>
    <property type="evidence" value="ECO:0007669"/>
    <property type="project" value="InterPro"/>
</dbReference>
<evidence type="ECO:0000256" key="3">
    <source>
        <dbReference type="ARBA" id="ARBA00004442"/>
    </source>
</evidence>
<keyword evidence="5" id="KW-0732">Signal</keyword>
<dbReference type="GO" id="GO:0009279">
    <property type="term" value="C:cell outer membrane"/>
    <property type="evidence" value="ECO:0007669"/>
    <property type="project" value="UniProtKB-SubCell"/>
</dbReference>
<dbReference type="InterPro" id="IPR000527">
    <property type="entry name" value="Flag_Lring"/>
</dbReference>
<evidence type="ECO:0000256" key="5">
    <source>
        <dbReference type="ARBA" id="ARBA00022729"/>
    </source>
</evidence>
<evidence type="ECO:0000256" key="4">
    <source>
        <dbReference type="ARBA" id="ARBA00006929"/>
    </source>
</evidence>
<evidence type="ECO:0000256" key="8">
    <source>
        <dbReference type="ARBA" id="ARBA00023237"/>
    </source>
</evidence>
<evidence type="ECO:0000256" key="6">
    <source>
        <dbReference type="ARBA" id="ARBA00023136"/>
    </source>
</evidence>
<dbReference type="PANTHER" id="PTHR34933:SF1">
    <property type="entry name" value="FLAGELLAR L-RING PROTEIN"/>
    <property type="match status" value="1"/>
</dbReference>
<gene>
    <name evidence="9" type="ORF">X929_00755</name>
</gene>
<dbReference type="RefSeq" id="WP_103066160.1">
    <property type="nucleotide sequence ID" value="NZ_AZRL01000003.1"/>
</dbReference>
<keyword evidence="7" id="KW-0975">Bacterial flagellum</keyword>
<sequence>MTDIKFSKVFIIFLIFLVSTSLGFSESLWNKSDEQGNSIYNYNQDFGVGDVVTIVVSENPSLTLSENMPDYKKASVGTINSVVNNIGGVDLSNFLPIGAGDPTQVSVQNNQKSSSSSAEVQLFVSGIIQEKDQNGLLKIRGEKEIKVGNNRNTMIVEGYVSPKNIAKDGTIFSSSLANAKIWYDGDIVFQQDPNEPSWLTSILSGIANIFF</sequence>
<protein>
    <recommendedName>
        <fullName evidence="11">Flagellar L-ring protein</fullName>
    </recommendedName>
</protein>
<evidence type="ECO:0008006" key="11">
    <source>
        <dbReference type="Google" id="ProtNLM"/>
    </source>
</evidence>
<proteinExistence type="inferred from homology"/>
<evidence type="ECO:0000256" key="1">
    <source>
        <dbReference type="ARBA" id="ARBA00002591"/>
    </source>
</evidence>
<comment type="caution">
    <text evidence="9">The sequence shown here is derived from an EMBL/GenBank/DDBJ whole genome shotgun (WGS) entry which is preliminary data.</text>
</comment>
<dbReference type="EMBL" id="AZRL01000003">
    <property type="protein sequence ID" value="PNR98099.1"/>
    <property type="molecule type" value="Genomic_DNA"/>
</dbReference>
<name>A0A2K1P5N1_9BACT</name>
<dbReference type="AlphaFoldDB" id="A0A2K1P5N1"/>
<organism evidence="9 10">
    <name type="scientific">Petrotoga olearia DSM 13574</name>
    <dbReference type="NCBI Taxonomy" id="1122955"/>
    <lineage>
        <taxon>Bacteria</taxon>
        <taxon>Thermotogati</taxon>
        <taxon>Thermotogota</taxon>
        <taxon>Thermotogae</taxon>
        <taxon>Petrotogales</taxon>
        <taxon>Petrotogaceae</taxon>
        <taxon>Petrotoga</taxon>
    </lineage>
</organism>
<comment type="subcellular location">
    <subcellularLocation>
        <location evidence="2">Bacterial flagellum basal body</location>
    </subcellularLocation>
    <subcellularLocation>
        <location evidence="3">Cell outer membrane</location>
    </subcellularLocation>
</comment>
<dbReference type="GO" id="GO:0009427">
    <property type="term" value="C:bacterial-type flagellum basal body, distal rod, L ring"/>
    <property type="evidence" value="ECO:0007669"/>
    <property type="project" value="InterPro"/>
</dbReference>
<keyword evidence="6" id="KW-0472">Membrane</keyword>
<dbReference type="Pfam" id="PF02107">
    <property type="entry name" value="FlgH"/>
    <property type="match status" value="1"/>
</dbReference>
<accession>A0A2K1P5N1</accession>
<evidence type="ECO:0000256" key="2">
    <source>
        <dbReference type="ARBA" id="ARBA00004117"/>
    </source>
</evidence>
<dbReference type="OrthoDB" id="37468at2"/>
<dbReference type="Proteomes" id="UP000236434">
    <property type="component" value="Unassembled WGS sequence"/>
</dbReference>
<reference evidence="9 10" key="1">
    <citation type="submission" date="2013-12" db="EMBL/GenBank/DDBJ databases">
        <title>Comparative genomics of Petrotoga isolates.</title>
        <authorList>
            <person name="Nesbo C.L."/>
            <person name="Charchuk R."/>
            <person name="Chow K."/>
        </authorList>
    </citation>
    <scope>NUCLEOTIDE SEQUENCE [LARGE SCALE GENOMIC DNA]</scope>
    <source>
        <strain evidence="9 10">DSM 13574</strain>
    </source>
</reference>
<evidence type="ECO:0000256" key="7">
    <source>
        <dbReference type="ARBA" id="ARBA00023143"/>
    </source>
</evidence>
<dbReference type="GO" id="GO:0071973">
    <property type="term" value="P:bacterial-type flagellum-dependent cell motility"/>
    <property type="evidence" value="ECO:0007669"/>
    <property type="project" value="InterPro"/>
</dbReference>
<comment type="similarity">
    <text evidence="4">Belongs to the FlgH family.</text>
</comment>